<proteinExistence type="predicted"/>
<sequence length="418" mass="46505">MKQRKLEVIQMNNEPWWTKMAYIAASAALTSIVAGSVTIGILLASSSTKPLLGSATETIVSEAHAPHLHKNASTEIVEAQLLSPAAKMNISLQTVSFTALPTENQSKQIDDSVCYYLNQLAKEAPFQQWAHAETERFPLGPGMHGWFIRVMDKQKQIGYMILQSDEEGRIRLAEYGLGEQQPFDESTLKQALSSKQQLNTNTNGLTKSPRVTSIYPYQLAPLLTVWRVEWDNHSVDWLDAQSGEWLPLPKNYAPAPSVKDINNISSLQSQAPVNKSDRLGSGDELYSFRLLSSNSSSSQTYCETASSSNYIAPFNPYENLKWIIKSAPVQTDLPLNYEEQNWVYVQRMNSGLVNLPFSYIGIQKWLPAVAQDDSPNSSSSNHPRPDNVYVIVGSQDMKSMRWLPSSAALQAGSFIPQS</sequence>
<keyword evidence="1" id="KW-0812">Transmembrane</keyword>
<organism evidence="2 3">
    <name type="scientific">Paenibacillus alvei</name>
    <name type="common">Bacillus alvei</name>
    <dbReference type="NCBI Taxonomy" id="44250"/>
    <lineage>
        <taxon>Bacteria</taxon>
        <taxon>Bacillati</taxon>
        <taxon>Bacillota</taxon>
        <taxon>Bacilli</taxon>
        <taxon>Bacillales</taxon>
        <taxon>Paenibacillaceae</taxon>
        <taxon>Paenibacillus</taxon>
    </lineage>
</organism>
<dbReference type="AlphaFoldDB" id="A0AAP7DLC2"/>
<protein>
    <submittedName>
        <fullName evidence="2">Uncharacterized protein</fullName>
    </submittedName>
</protein>
<evidence type="ECO:0000256" key="1">
    <source>
        <dbReference type="SAM" id="Phobius"/>
    </source>
</evidence>
<feature type="transmembrane region" description="Helical" evidence="1">
    <location>
        <begin position="21"/>
        <end position="44"/>
    </location>
</feature>
<keyword evidence="1" id="KW-0472">Membrane</keyword>
<comment type="caution">
    <text evidence="2">The sequence shown here is derived from an EMBL/GenBank/DDBJ whole genome shotgun (WGS) entry which is preliminary data.</text>
</comment>
<gene>
    <name evidence="2" type="ORF">HMI46_25875</name>
</gene>
<keyword evidence="1" id="KW-1133">Transmembrane helix</keyword>
<name>A0AAP7DLC2_PAEAL</name>
<evidence type="ECO:0000313" key="3">
    <source>
        <dbReference type="Proteomes" id="UP000552038"/>
    </source>
</evidence>
<evidence type="ECO:0000313" key="2">
    <source>
        <dbReference type="EMBL" id="NOJ73945.1"/>
    </source>
</evidence>
<reference evidence="2 3" key="1">
    <citation type="submission" date="2020-05" db="EMBL/GenBank/DDBJ databases">
        <title>Whole genome sequencing and identification of novel metabolites from Paenibacillus alvei strain JR949.</title>
        <authorList>
            <person name="Rajendhran J."/>
            <person name="Sree Pranav P."/>
            <person name="Mahalakshmi B."/>
            <person name="Karthikeyan R."/>
        </authorList>
    </citation>
    <scope>NUCLEOTIDE SEQUENCE [LARGE SCALE GENOMIC DNA]</scope>
    <source>
        <strain evidence="2 3">JR949</strain>
    </source>
</reference>
<dbReference type="Proteomes" id="UP000552038">
    <property type="component" value="Unassembled WGS sequence"/>
</dbReference>
<accession>A0AAP7DLC2</accession>
<dbReference type="EMBL" id="JABFOR010000064">
    <property type="protein sequence ID" value="NOJ73945.1"/>
    <property type="molecule type" value="Genomic_DNA"/>
</dbReference>